<dbReference type="InterPro" id="IPR036250">
    <property type="entry name" value="AcylCo_DH-like_C"/>
</dbReference>
<dbReference type="Gene3D" id="2.40.110.10">
    <property type="entry name" value="Butyryl-CoA Dehydrogenase, subunit A, domain 2"/>
    <property type="match status" value="1"/>
</dbReference>
<dbReference type="Gene3D" id="1.10.540.10">
    <property type="entry name" value="Acyl-CoA dehydrogenase/oxidase, N-terminal domain"/>
    <property type="match status" value="1"/>
</dbReference>
<evidence type="ECO:0000313" key="5">
    <source>
        <dbReference type="EMBL" id="MXO90975.1"/>
    </source>
</evidence>
<dbReference type="InterPro" id="IPR037069">
    <property type="entry name" value="AcylCoA_DH/ox_N_sf"/>
</dbReference>
<accession>A0A844ZSZ2</accession>
<proteinExistence type="inferred from homology"/>
<dbReference type="Proteomes" id="UP000442714">
    <property type="component" value="Unassembled WGS sequence"/>
</dbReference>
<evidence type="ECO:0000256" key="1">
    <source>
        <dbReference type="ARBA" id="ARBA00023002"/>
    </source>
</evidence>
<evidence type="ECO:0000256" key="2">
    <source>
        <dbReference type="ARBA" id="ARBA00049661"/>
    </source>
</evidence>
<evidence type="ECO:0000313" key="6">
    <source>
        <dbReference type="Proteomes" id="UP000442714"/>
    </source>
</evidence>
<dbReference type="PANTHER" id="PTHR48083">
    <property type="entry name" value="MEDIUM-CHAIN SPECIFIC ACYL-COA DEHYDROGENASE, MITOCHONDRIAL-RELATED"/>
    <property type="match status" value="1"/>
</dbReference>
<protein>
    <submittedName>
        <fullName evidence="5">Hydrolase</fullName>
    </submittedName>
</protein>
<dbReference type="SUPFAM" id="SSF47203">
    <property type="entry name" value="Acyl-CoA dehydrogenase C-terminal domain-like"/>
    <property type="match status" value="1"/>
</dbReference>
<name>A0A844ZSZ2_9SPHN</name>
<dbReference type="OrthoDB" id="7316074at2"/>
<keyword evidence="6" id="KW-1185">Reference proteome</keyword>
<dbReference type="InterPro" id="IPR013107">
    <property type="entry name" value="Acyl-CoA_DH_C"/>
</dbReference>
<keyword evidence="1" id="KW-0560">Oxidoreductase</keyword>
<evidence type="ECO:0000259" key="4">
    <source>
        <dbReference type="Pfam" id="PF08028"/>
    </source>
</evidence>
<comment type="caution">
    <text evidence="5">The sequence shown here is derived from an EMBL/GenBank/DDBJ whole genome shotgun (WGS) entry which is preliminary data.</text>
</comment>
<dbReference type="SUPFAM" id="SSF56645">
    <property type="entry name" value="Acyl-CoA dehydrogenase NM domain-like"/>
    <property type="match status" value="1"/>
</dbReference>
<feature type="domain" description="Acyl-CoA dehydrogenase/oxidase N-terminal" evidence="3">
    <location>
        <begin position="17"/>
        <end position="96"/>
    </location>
</feature>
<feature type="domain" description="Acyl-CoA dehydrogenase C-terminal" evidence="4">
    <location>
        <begin position="235"/>
        <end position="366"/>
    </location>
</feature>
<dbReference type="AlphaFoldDB" id="A0A844ZSZ2"/>
<dbReference type="GO" id="GO:0005737">
    <property type="term" value="C:cytoplasm"/>
    <property type="evidence" value="ECO:0007669"/>
    <property type="project" value="TreeGrafter"/>
</dbReference>
<reference evidence="5 6" key="1">
    <citation type="submission" date="2019-12" db="EMBL/GenBank/DDBJ databases">
        <title>Genomic-based taxomic classification of the family Erythrobacteraceae.</title>
        <authorList>
            <person name="Xu L."/>
        </authorList>
    </citation>
    <scope>NUCLEOTIDE SEQUENCE [LARGE SCALE GENOMIC DNA]</scope>
    <source>
        <strain evidence="5 6">KCTC 52763</strain>
    </source>
</reference>
<comment type="similarity">
    <text evidence="2">Belongs to the HpaH/HsaA monooxygenase family.</text>
</comment>
<gene>
    <name evidence="5" type="ORF">GRI41_09095</name>
</gene>
<dbReference type="GO" id="GO:0003995">
    <property type="term" value="F:acyl-CoA dehydrogenase activity"/>
    <property type="evidence" value="ECO:0007669"/>
    <property type="project" value="TreeGrafter"/>
</dbReference>
<dbReference type="Gene3D" id="1.20.140.10">
    <property type="entry name" value="Butyryl-CoA Dehydrogenase, subunit A, domain 3"/>
    <property type="match status" value="1"/>
</dbReference>
<dbReference type="GO" id="GO:0050660">
    <property type="term" value="F:flavin adenine dinucleotide binding"/>
    <property type="evidence" value="ECO:0007669"/>
    <property type="project" value="InterPro"/>
</dbReference>
<dbReference type="Pfam" id="PF02771">
    <property type="entry name" value="Acyl-CoA_dh_N"/>
    <property type="match status" value="1"/>
</dbReference>
<dbReference type="EMBL" id="WTYX01000002">
    <property type="protein sequence ID" value="MXO90975.1"/>
    <property type="molecule type" value="Genomic_DNA"/>
</dbReference>
<dbReference type="GO" id="GO:0016787">
    <property type="term" value="F:hydrolase activity"/>
    <property type="evidence" value="ECO:0007669"/>
    <property type="project" value="UniProtKB-KW"/>
</dbReference>
<organism evidence="5 6">
    <name type="scientific">Pontixanthobacter aquaemixtae</name>
    <dbReference type="NCBI Taxonomy" id="1958940"/>
    <lineage>
        <taxon>Bacteria</taxon>
        <taxon>Pseudomonadati</taxon>
        <taxon>Pseudomonadota</taxon>
        <taxon>Alphaproteobacteria</taxon>
        <taxon>Sphingomonadales</taxon>
        <taxon>Erythrobacteraceae</taxon>
        <taxon>Pontixanthobacter</taxon>
    </lineage>
</organism>
<dbReference type="InterPro" id="IPR046373">
    <property type="entry name" value="Acyl-CoA_Oxase/DH_mid-dom_sf"/>
</dbReference>
<dbReference type="Pfam" id="PF08028">
    <property type="entry name" value="Acyl-CoA_dh_2"/>
    <property type="match status" value="1"/>
</dbReference>
<sequence>MCGMSIKELQQAIEDMTTGIAARSAEIEEARRLPADIAEDLARAGLFNILKPKEFGGLECTPREMMDLIASLAQINASVGWCVMIGATSTLAGAYMEKSAAQEIYGNPGNIHGGVFAPMGKAEDMGDHYMLNGQWQWGSGSANCAWLSGGAMIFKDGELQRLENGAPLHRMLFFPASEAEFIDTWHVAGLKGTGSGDFKVSGLRVPKQRSVGFTTDQPRLADPLYKFPLFGLLALGVASVTLGNARGALSEITEVLQSKRTAGGARSQAQRATVQADIARASAALRGAQALLEKEVETAWQEASGEDAISVAARGDLRLACAHMAEVAADICKTAYTLAGGSSVYLSSDLQRRFRDAHVATQHLVVAPATFELAGRILLGEPVDTATL</sequence>
<evidence type="ECO:0000259" key="3">
    <source>
        <dbReference type="Pfam" id="PF02771"/>
    </source>
</evidence>
<dbReference type="PIRSF" id="PIRSF016578">
    <property type="entry name" value="HsaA"/>
    <property type="match status" value="1"/>
</dbReference>
<dbReference type="InterPro" id="IPR009100">
    <property type="entry name" value="AcylCoA_DH/oxidase_NM_dom_sf"/>
</dbReference>
<dbReference type="InterPro" id="IPR050741">
    <property type="entry name" value="Acyl-CoA_dehydrogenase"/>
</dbReference>
<dbReference type="PANTHER" id="PTHR48083:SF5">
    <property type="entry name" value="NRGC PROTEIN"/>
    <property type="match status" value="1"/>
</dbReference>
<dbReference type="GO" id="GO:0033539">
    <property type="term" value="P:fatty acid beta-oxidation using acyl-CoA dehydrogenase"/>
    <property type="evidence" value="ECO:0007669"/>
    <property type="project" value="TreeGrafter"/>
</dbReference>
<dbReference type="InterPro" id="IPR013786">
    <property type="entry name" value="AcylCoA_DH/ox_N"/>
</dbReference>
<keyword evidence="5" id="KW-0378">Hydrolase</keyword>